<organism evidence="1 2">
    <name type="scientific">Scyliorhinus torazame</name>
    <name type="common">Cloudy catshark</name>
    <name type="synonym">Catulus torazame</name>
    <dbReference type="NCBI Taxonomy" id="75743"/>
    <lineage>
        <taxon>Eukaryota</taxon>
        <taxon>Metazoa</taxon>
        <taxon>Chordata</taxon>
        <taxon>Craniata</taxon>
        <taxon>Vertebrata</taxon>
        <taxon>Chondrichthyes</taxon>
        <taxon>Elasmobranchii</taxon>
        <taxon>Galeomorphii</taxon>
        <taxon>Galeoidea</taxon>
        <taxon>Carcharhiniformes</taxon>
        <taxon>Scyliorhinidae</taxon>
        <taxon>Scyliorhinus</taxon>
    </lineage>
</organism>
<sequence length="108" mass="12574">HESERVAERVISLVTGKLLKNMRIFISFLPLIVHAIEHSFVAPPGLSGTRLHPFIKQYEGLSYDRDTVLHQHHHAKRSLHEKEPSIHLEFTTRQRYFPVSLLQIFLKG</sequence>
<protein>
    <submittedName>
        <fullName evidence="1">Uncharacterized protein</fullName>
    </submittedName>
</protein>
<gene>
    <name evidence="1" type="ORF">scyTo_0017986</name>
</gene>
<evidence type="ECO:0000313" key="2">
    <source>
        <dbReference type="Proteomes" id="UP000288216"/>
    </source>
</evidence>
<name>A0A401Q3L3_SCYTO</name>
<keyword evidence="2" id="KW-1185">Reference proteome</keyword>
<comment type="caution">
    <text evidence="1">The sequence shown here is derived from an EMBL/GenBank/DDBJ whole genome shotgun (WGS) entry which is preliminary data.</text>
</comment>
<dbReference type="OrthoDB" id="2149267at2759"/>
<dbReference type="EMBL" id="BFAA01012144">
    <property type="protein sequence ID" value="GCB79965.1"/>
    <property type="molecule type" value="Genomic_DNA"/>
</dbReference>
<dbReference type="AlphaFoldDB" id="A0A401Q3L3"/>
<feature type="non-terminal residue" evidence="1">
    <location>
        <position position="1"/>
    </location>
</feature>
<proteinExistence type="predicted"/>
<dbReference type="Proteomes" id="UP000288216">
    <property type="component" value="Unassembled WGS sequence"/>
</dbReference>
<reference evidence="1 2" key="1">
    <citation type="journal article" date="2018" name="Nat. Ecol. Evol.">
        <title>Shark genomes provide insights into elasmobranch evolution and the origin of vertebrates.</title>
        <authorList>
            <person name="Hara Y"/>
            <person name="Yamaguchi K"/>
            <person name="Onimaru K"/>
            <person name="Kadota M"/>
            <person name="Koyanagi M"/>
            <person name="Keeley SD"/>
            <person name="Tatsumi K"/>
            <person name="Tanaka K"/>
            <person name="Motone F"/>
            <person name="Kageyama Y"/>
            <person name="Nozu R"/>
            <person name="Adachi N"/>
            <person name="Nishimura O"/>
            <person name="Nakagawa R"/>
            <person name="Tanegashima C"/>
            <person name="Kiyatake I"/>
            <person name="Matsumoto R"/>
            <person name="Murakumo K"/>
            <person name="Nishida K"/>
            <person name="Terakita A"/>
            <person name="Kuratani S"/>
            <person name="Sato K"/>
            <person name="Hyodo S Kuraku.S."/>
        </authorList>
    </citation>
    <scope>NUCLEOTIDE SEQUENCE [LARGE SCALE GENOMIC DNA]</scope>
</reference>
<evidence type="ECO:0000313" key="1">
    <source>
        <dbReference type="EMBL" id="GCB79965.1"/>
    </source>
</evidence>
<accession>A0A401Q3L3</accession>